<reference evidence="2" key="1">
    <citation type="submission" date="2018-11" db="EMBL/GenBank/DDBJ databases">
        <authorList>
            <consortium name="Pathogen Informatics"/>
        </authorList>
    </citation>
    <scope>NUCLEOTIDE SEQUENCE</scope>
</reference>
<feature type="region of interest" description="Disordered" evidence="1">
    <location>
        <begin position="86"/>
        <end position="121"/>
    </location>
</feature>
<dbReference type="EMBL" id="CAAALY010030443">
    <property type="protein sequence ID" value="VEL16942.1"/>
    <property type="molecule type" value="Genomic_DNA"/>
</dbReference>
<proteinExistence type="predicted"/>
<comment type="caution">
    <text evidence="2">The sequence shown here is derived from an EMBL/GenBank/DDBJ whole genome shotgun (WGS) entry which is preliminary data.</text>
</comment>
<evidence type="ECO:0000313" key="2">
    <source>
        <dbReference type="EMBL" id="VEL16942.1"/>
    </source>
</evidence>
<organism evidence="2 3">
    <name type="scientific">Protopolystoma xenopodis</name>
    <dbReference type="NCBI Taxonomy" id="117903"/>
    <lineage>
        <taxon>Eukaryota</taxon>
        <taxon>Metazoa</taxon>
        <taxon>Spiralia</taxon>
        <taxon>Lophotrochozoa</taxon>
        <taxon>Platyhelminthes</taxon>
        <taxon>Monogenea</taxon>
        <taxon>Polyopisthocotylea</taxon>
        <taxon>Polystomatidea</taxon>
        <taxon>Polystomatidae</taxon>
        <taxon>Protopolystoma</taxon>
    </lineage>
</organism>
<accession>A0A3S5AC30</accession>
<dbReference type="Proteomes" id="UP000784294">
    <property type="component" value="Unassembled WGS sequence"/>
</dbReference>
<name>A0A3S5AC30_9PLAT</name>
<evidence type="ECO:0000313" key="3">
    <source>
        <dbReference type="Proteomes" id="UP000784294"/>
    </source>
</evidence>
<evidence type="ECO:0000256" key="1">
    <source>
        <dbReference type="SAM" id="MobiDB-lite"/>
    </source>
</evidence>
<keyword evidence="3" id="KW-1185">Reference proteome</keyword>
<dbReference type="AlphaFoldDB" id="A0A3S5AC30"/>
<sequence>MCVQCERLRRPKGAERRLSNNCPFGILGKGVSPRRRLAVEVPDRVNTGHAVCIETDTRLLDKVSRLAGGWYSSFVPQDVTAAAESEVSKVSSLEDPAEDEQDGPSVGGLEQDGLEVEPAVA</sequence>
<gene>
    <name evidence="2" type="ORF">PXEA_LOCUS10382</name>
</gene>
<protein>
    <submittedName>
        <fullName evidence="2">Uncharacterized protein</fullName>
    </submittedName>
</protein>